<dbReference type="SMART" id="SM00851">
    <property type="entry name" value="MGS"/>
    <property type="match status" value="1"/>
</dbReference>
<dbReference type="PROSITE" id="PS51273">
    <property type="entry name" value="GATASE_TYPE_1"/>
    <property type="match status" value="1"/>
</dbReference>
<dbReference type="FunFam" id="1.10.1030.10:FF:000001">
    <property type="entry name" value="Carbamoyl-phosphate synthase large chain"/>
    <property type="match status" value="1"/>
</dbReference>
<dbReference type="Gene3D" id="3.30.470.20">
    <property type="entry name" value="ATP-grasp fold, B domain"/>
    <property type="match status" value="2"/>
</dbReference>
<dbReference type="SUPFAM" id="SSF56059">
    <property type="entry name" value="Glutathione synthetase ATP-binding domain-like"/>
    <property type="match status" value="2"/>
</dbReference>
<evidence type="ECO:0000256" key="15">
    <source>
        <dbReference type="ARBA" id="ARBA00048816"/>
    </source>
</evidence>
<evidence type="ECO:0000256" key="12">
    <source>
        <dbReference type="ARBA" id="ARBA00023211"/>
    </source>
</evidence>
<dbReference type="EC" id="6.3.4.16" evidence="13"/>
<comment type="pathway">
    <text evidence="1">Amino-acid biosynthesis; L-arginine biosynthesis; carbamoyl phosphate from bicarbonate: step 1/1.</text>
</comment>
<dbReference type="PROSITE" id="PS00866">
    <property type="entry name" value="CPSASE_1"/>
    <property type="match status" value="2"/>
</dbReference>
<dbReference type="GO" id="GO:0006541">
    <property type="term" value="P:glutamine metabolic process"/>
    <property type="evidence" value="ECO:0007669"/>
    <property type="project" value="InterPro"/>
</dbReference>
<dbReference type="InterPro" id="IPR013815">
    <property type="entry name" value="ATP_grasp_subdomain_1"/>
</dbReference>
<keyword evidence="4" id="KW-0021">Allosteric enzyme</keyword>
<sequence>MSLLRLIPVLQKHNCLSSIGGLNSYRSLSSSSIHKPRKAHLVLEDGSHFPGYSFGHEKSSAGEIVFNTGLVGYPEALTDPSYRGQILTLTYPIIGNYGVPNTNKLDEFGLRRYVESEKIQVSGLIVQDYTAQHSHWNSVKSLSEWLKEDGIPALYGIDTRMVTKMVRDKGTVLGKIEYEDQPIKFEDPNIRNLIAEVSSKEVKIYGEGNPIKIVALDCGIKHNMIRSLLMRGAEVKVVPWNYDFTQEKYDGLFLSNGPGNPELAPEAIHNIRQVINSNRKEPVFGICMGNQLTGLAAGAESYKLPLGNRGHNQPVLNVITNQAFITSQNHGFAINTKTLSNDWDVLFVNANDKSNEGIMHKSKPIFTAQFHPEAYGGPTDTEFLFDYFVDLIKTKKSNVTQVMKKVVPPKQNIKPVSKVLVLGSGGLSIGQAGEFDYSGSQAIKALREENIQAVLMNPNIASVQTNAEGEKQANTVYFLPITPEFITEVIKREEPDGILLSMGGQTALNCGVELHRQGILQKYGVQVLGTQVDSIMATEDRQIFADRLKEIDEKLAPSLAVESLEDALKAADQICYPVMVRAAYALGGLGSGVAKDKAELTKIAKKAFAVTNQILVEKSLLGWKEVEYEVVRDAYDNCVTVCNMENLDPLGIHTGDSIVVAPSQTLSNEEYHKLRETAIKVVRHFGIVGECNIQYALHPESLEYCIIEINARLSRSSALASKATGYPLAFIAAKLALGIGLPSLQNSTTQMTTAFFEPSLDYIVTKIPRWDMDRFTLMSKDIGSAMKSVGEVMAIGRTFEESLQKALRMTHPTVDGFTAALPAGKEYPVNFDIDKNLNSPNNTRIHTLAKAFQSGYTVDKIHGLTNIDKWFLHKLNRIIDIEKNLGQFNKDNLDDELLVLAKKAGFSDKQISKVLNISEAEVREIRLNKSIRPWVKQIDTMAAEYPAKTNYLYCSYNGMEHDLEFNDFGTMVMGCGPYHIGSSVEFDWCAVSCIRALRGLNKKTVVVNHNPETVSTDFDECDRLYFEELSLERVLDIYQAEQCSGVIVSVGGQIPNNLALPLWKNGVKVLGTSPLMIDSAENRGIFSGICDSLGVSQPEWRSLSTLDDALDFAATVGYPCLLRPSYILSGSAMNVAYSPVELEQYLKEAAQISKEYPVVITKFYVGAREVEMDAVAKDGRVVAHAICEHVENAGVHSGDATLMLPTQTISLTALDTIRNITHKIGKRFEISGPFNMQFLVKDNDVKIIELNLRASRSCPFVSKTIGTDFIDTATKVMLNEKLPIADLPTLDTPHNPQNYVGIKAPMFSWPRLLDADPLLKCEMASTGEVACFGRTKYTAFLKAMMSAGFKLPKENGSVLVGVQQSFLPHFLPIVKRLSTNGFKIYATEKTADYLNIHYIPTQAVSWDIENANPNLMSATRLIQDGEINLVINLPNEYTKHTKDNYLIRRAAIDSATPLMTNFEIVKLFVEALDYVGNVQATSLFDYQKPRETRQTAESTN</sequence>
<evidence type="ECO:0000256" key="4">
    <source>
        <dbReference type="ARBA" id="ARBA00022533"/>
    </source>
</evidence>
<dbReference type="CDD" id="cd01423">
    <property type="entry name" value="MGS_CPS_I_III"/>
    <property type="match status" value="1"/>
</dbReference>
<gene>
    <name evidence="20" type="ORF">SNE40_022329</name>
</gene>
<evidence type="ECO:0000256" key="8">
    <source>
        <dbReference type="ARBA" id="ARBA00022723"/>
    </source>
</evidence>
<dbReference type="SMART" id="SM01096">
    <property type="entry name" value="CPSase_L_D3"/>
    <property type="match status" value="1"/>
</dbReference>
<dbReference type="Gene3D" id="3.40.50.20">
    <property type="match status" value="2"/>
</dbReference>
<dbReference type="FunFam" id="3.30.470.20:FF:000026">
    <property type="entry name" value="Carbamoyl-phosphate synthase large chain"/>
    <property type="match status" value="1"/>
</dbReference>
<dbReference type="PRINTS" id="PR00096">
    <property type="entry name" value="GATASE"/>
</dbReference>
<dbReference type="InterPro" id="IPR036914">
    <property type="entry name" value="MGS-like_dom_sf"/>
</dbReference>
<dbReference type="HAMAP" id="MF_01209">
    <property type="entry name" value="CPSase_S_chain"/>
    <property type="match status" value="1"/>
</dbReference>
<dbReference type="SUPFAM" id="SSF48108">
    <property type="entry name" value="Carbamoyl phosphate synthetase, large subunit connection domain"/>
    <property type="match status" value="1"/>
</dbReference>
<dbReference type="NCBIfam" id="NF003671">
    <property type="entry name" value="PRK05294.1"/>
    <property type="match status" value="1"/>
</dbReference>
<dbReference type="GO" id="GO:0005951">
    <property type="term" value="C:carbamoyl-phosphate synthase complex"/>
    <property type="evidence" value="ECO:0007669"/>
    <property type="project" value="TreeGrafter"/>
</dbReference>
<proteinExistence type="inferred from homology"/>
<dbReference type="PANTHER" id="PTHR11405:SF53">
    <property type="entry name" value="CARBAMOYL-PHOSPHATE SYNTHASE [AMMONIA], MITOCHONDRIAL"/>
    <property type="match status" value="1"/>
</dbReference>
<dbReference type="Pfam" id="PF02142">
    <property type="entry name" value="MGS"/>
    <property type="match status" value="1"/>
</dbReference>
<keyword evidence="12" id="KW-0464">Manganese</keyword>
<dbReference type="FunFam" id="3.40.50.880:FF:000006">
    <property type="entry name" value="Carbamoyl-phosphate synthase 1, mitochondrial"/>
    <property type="match status" value="1"/>
</dbReference>
<dbReference type="PROSITE" id="PS00867">
    <property type="entry name" value="CPSASE_2"/>
    <property type="match status" value="2"/>
</dbReference>
<dbReference type="NCBIfam" id="NF009455">
    <property type="entry name" value="PRK12815.1"/>
    <property type="match status" value="1"/>
</dbReference>
<evidence type="ECO:0000256" key="7">
    <source>
        <dbReference type="ARBA" id="ARBA00022605"/>
    </source>
</evidence>
<feature type="domain" description="ATP-grasp" evidence="18">
    <location>
        <begin position="545"/>
        <end position="737"/>
    </location>
</feature>
<dbReference type="NCBIfam" id="NF009475">
    <property type="entry name" value="PRK12838.1"/>
    <property type="match status" value="1"/>
</dbReference>
<evidence type="ECO:0000313" key="20">
    <source>
        <dbReference type="EMBL" id="KAK6165396.1"/>
    </source>
</evidence>
<feature type="domain" description="MGS-like" evidence="19">
    <location>
        <begin position="1349"/>
        <end position="1500"/>
    </location>
</feature>
<accession>A0AAN8G7V3</accession>
<keyword evidence="6" id="KW-0436">Ligase</keyword>
<dbReference type="CDD" id="cd01744">
    <property type="entry name" value="GATase1_CPSase"/>
    <property type="match status" value="1"/>
</dbReference>
<dbReference type="Gene3D" id="3.40.50.880">
    <property type="match status" value="1"/>
</dbReference>
<dbReference type="InterPro" id="IPR035686">
    <property type="entry name" value="CPSase_GATase1"/>
</dbReference>
<comment type="catalytic activity">
    <reaction evidence="15">
        <text>hydrogencarbonate + L-glutamine + 2 ATP + H2O = carbamoyl phosphate + L-glutamate + 2 ADP + phosphate + 2 H(+)</text>
        <dbReference type="Rhea" id="RHEA:18633"/>
        <dbReference type="ChEBI" id="CHEBI:15377"/>
        <dbReference type="ChEBI" id="CHEBI:15378"/>
        <dbReference type="ChEBI" id="CHEBI:17544"/>
        <dbReference type="ChEBI" id="CHEBI:29985"/>
        <dbReference type="ChEBI" id="CHEBI:30616"/>
        <dbReference type="ChEBI" id="CHEBI:43474"/>
        <dbReference type="ChEBI" id="CHEBI:58228"/>
        <dbReference type="ChEBI" id="CHEBI:58359"/>
        <dbReference type="ChEBI" id="CHEBI:456216"/>
        <dbReference type="EC" id="6.3.5.5"/>
    </reaction>
</comment>
<dbReference type="InterPro" id="IPR036480">
    <property type="entry name" value="CarbP_synth_ssu_N_sf"/>
</dbReference>
<dbReference type="GO" id="GO:0004088">
    <property type="term" value="F:carbamoyl-phosphate synthase (glutamine-hydrolyzing) activity"/>
    <property type="evidence" value="ECO:0007669"/>
    <property type="project" value="UniProtKB-EC"/>
</dbReference>
<keyword evidence="5" id="KW-0055">Arginine biosynthesis</keyword>
<dbReference type="Gene3D" id="3.40.50.1380">
    <property type="entry name" value="Methylglyoxal synthase-like domain"/>
    <property type="match status" value="1"/>
</dbReference>
<reference evidence="20 21" key="1">
    <citation type="submission" date="2024-01" db="EMBL/GenBank/DDBJ databases">
        <title>The genome of the rayed Mediterranean limpet Patella caerulea (Linnaeus, 1758).</title>
        <authorList>
            <person name="Anh-Thu Weber A."/>
            <person name="Halstead-Nussloch G."/>
        </authorList>
    </citation>
    <scope>NUCLEOTIDE SEQUENCE [LARGE SCALE GENOMIC DNA]</scope>
    <source>
        <strain evidence="20">AATW-2023a</strain>
        <tissue evidence="20">Whole specimen</tissue>
    </source>
</reference>
<dbReference type="InterPro" id="IPR011607">
    <property type="entry name" value="MGS-like_dom"/>
</dbReference>
<evidence type="ECO:0000256" key="13">
    <source>
        <dbReference type="ARBA" id="ARBA00044063"/>
    </source>
</evidence>
<dbReference type="InterPro" id="IPR029062">
    <property type="entry name" value="Class_I_gatase-like"/>
</dbReference>
<evidence type="ECO:0000256" key="3">
    <source>
        <dbReference type="ARBA" id="ARBA00012738"/>
    </source>
</evidence>
<keyword evidence="8" id="KW-0479">Metal-binding</keyword>
<dbReference type="NCBIfam" id="TIGR01369">
    <property type="entry name" value="CPSaseII_lrg"/>
    <property type="match status" value="1"/>
</dbReference>
<feature type="domain" description="ATP-grasp" evidence="18">
    <location>
        <begin position="1087"/>
        <end position="1278"/>
    </location>
</feature>
<dbReference type="InterPro" id="IPR005483">
    <property type="entry name" value="CPSase_dom"/>
</dbReference>
<evidence type="ECO:0000256" key="1">
    <source>
        <dbReference type="ARBA" id="ARBA00005077"/>
    </source>
</evidence>
<dbReference type="EC" id="6.3.5.5" evidence="3"/>
<keyword evidence="11 17" id="KW-0067">ATP-binding</keyword>
<dbReference type="SUPFAM" id="SSF52335">
    <property type="entry name" value="Methylglyoxal synthase-like"/>
    <property type="match status" value="1"/>
</dbReference>
<dbReference type="InterPro" id="IPR006275">
    <property type="entry name" value="CPSase_lsu"/>
</dbReference>
<dbReference type="PRINTS" id="PR00099">
    <property type="entry name" value="CPSGATASE"/>
</dbReference>
<dbReference type="Pfam" id="PF25596">
    <property type="entry name" value="CPSase_L_D1"/>
    <property type="match status" value="2"/>
</dbReference>
<comment type="similarity">
    <text evidence="2">Belongs to the CarB family.</text>
</comment>
<dbReference type="InterPro" id="IPR017926">
    <property type="entry name" value="GATASE"/>
</dbReference>
<evidence type="ECO:0000256" key="5">
    <source>
        <dbReference type="ARBA" id="ARBA00022571"/>
    </source>
</evidence>
<dbReference type="GO" id="GO:0006207">
    <property type="term" value="P:'de novo' pyrimidine nucleobase biosynthetic process"/>
    <property type="evidence" value="ECO:0007669"/>
    <property type="project" value="InterPro"/>
</dbReference>
<dbReference type="SUPFAM" id="SSF52021">
    <property type="entry name" value="Carbamoyl phosphate synthetase, small subunit N-terminal domain"/>
    <property type="match status" value="1"/>
</dbReference>
<evidence type="ECO:0000259" key="19">
    <source>
        <dbReference type="PROSITE" id="PS51855"/>
    </source>
</evidence>
<evidence type="ECO:0000256" key="17">
    <source>
        <dbReference type="PROSITE-ProRule" id="PRU00409"/>
    </source>
</evidence>
<dbReference type="Pfam" id="PF02787">
    <property type="entry name" value="CPSase_L_D3"/>
    <property type="match status" value="1"/>
</dbReference>
<keyword evidence="10 17" id="KW-0547">Nucleotide-binding</keyword>
<dbReference type="Gene3D" id="3.30.1490.20">
    <property type="entry name" value="ATP-grasp fold, A domain"/>
    <property type="match status" value="1"/>
</dbReference>
<dbReference type="InterPro" id="IPR005480">
    <property type="entry name" value="CPSase_lsu_oligo"/>
</dbReference>
<dbReference type="FunFam" id="3.50.30.20:FF:000002">
    <property type="entry name" value="Carbamoyl-phosphate synthase 1, mitochondrial"/>
    <property type="match status" value="1"/>
</dbReference>
<dbReference type="Proteomes" id="UP001347796">
    <property type="component" value="Unassembled WGS sequence"/>
</dbReference>
<dbReference type="FunFam" id="3.40.50.20:FF:000002">
    <property type="entry name" value="Carbamoyl-phosphate synthase large chain"/>
    <property type="match status" value="1"/>
</dbReference>
<dbReference type="GO" id="GO:0005524">
    <property type="term" value="F:ATP binding"/>
    <property type="evidence" value="ECO:0007669"/>
    <property type="project" value="UniProtKB-UniRule"/>
</dbReference>
<dbReference type="SUPFAM" id="SSF52317">
    <property type="entry name" value="Class I glutamine amidotransferase-like"/>
    <property type="match status" value="1"/>
</dbReference>
<keyword evidence="21" id="KW-1185">Reference proteome</keyword>
<dbReference type="InterPro" id="IPR006274">
    <property type="entry name" value="CarbamoylP_synth_ssu"/>
</dbReference>
<dbReference type="PRINTS" id="PR00098">
    <property type="entry name" value="CPSASE"/>
</dbReference>
<dbReference type="InterPro" id="IPR058047">
    <property type="entry name" value="CPSase_preATP-grasp"/>
</dbReference>
<comment type="catalytic activity">
    <reaction evidence="14">
        <text>hydrogencarbonate + NH4(+) + 2 ATP = carbamoyl phosphate + 2 ADP + phosphate + 2 H(+)</text>
        <dbReference type="Rhea" id="RHEA:18029"/>
        <dbReference type="ChEBI" id="CHEBI:15378"/>
        <dbReference type="ChEBI" id="CHEBI:17544"/>
        <dbReference type="ChEBI" id="CHEBI:28938"/>
        <dbReference type="ChEBI" id="CHEBI:30616"/>
        <dbReference type="ChEBI" id="CHEBI:43474"/>
        <dbReference type="ChEBI" id="CHEBI:58228"/>
        <dbReference type="ChEBI" id="CHEBI:456216"/>
        <dbReference type="EC" id="6.3.4.16"/>
    </reaction>
</comment>
<dbReference type="GO" id="GO:0004087">
    <property type="term" value="F:carbamoyl-phosphate synthase (ammonia) activity"/>
    <property type="evidence" value="ECO:0007669"/>
    <property type="project" value="UniProtKB-EC"/>
</dbReference>
<dbReference type="FunFam" id="3.30.470.20:FF:000001">
    <property type="entry name" value="Carbamoyl-phosphate synthase large chain"/>
    <property type="match status" value="1"/>
</dbReference>
<dbReference type="Pfam" id="PF00988">
    <property type="entry name" value="CPSase_sm_chain"/>
    <property type="match status" value="1"/>
</dbReference>
<protein>
    <recommendedName>
        <fullName evidence="16">Carbamoyl phosphate synthase arginine-specific large chain</fullName>
        <ecNumber evidence="13">6.3.4.16</ecNumber>
        <ecNumber evidence="3">6.3.5.5</ecNumber>
    </recommendedName>
</protein>
<evidence type="ECO:0000256" key="6">
    <source>
        <dbReference type="ARBA" id="ARBA00022598"/>
    </source>
</evidence>
<organism evidence="20 21">
    <name type="scientific">Patella caerulea</name>
    <name type="common">Rayed Mediterranean limpet</name>
    <dbReference type="NCBI Taxonomy" id="87958"/>
    <lineage>
        <taxon>Eukaryota</taxon>
        <taxon>Metazoa</taxon>
        <taxon>Spiralia</taxon>
        <taxon>Lophotrochozoa</taxon>
        <taxon>Mollusca</taxon>
        <taxon>Gastropoda</taxon>
        <taxon>Patellogastropoda</taxon>
        <taxon>Patelloidea</taxon>
        <taxon>Patellidae</taxon>
        <taxon>Patella</taxon>
    </lineage>
</organism>
<dbReference type="NCBIfam" id="TIGR01368">
    <property type="entry name" value="CPSaseIIsmall"/>
    <property type="match status" value="1"/>
</dbReference>
<name>A0AAN8G7V3_PATCE</name>
<dbReference type="Gene3D" id="3.50.30.20">
    <property type="entry name" value="Carbamoyl-phosphate synthase small subunit, N-terminal domain"/>
    <property type="match status" value="1"/>
</dbReference>
<dbReference type="FunFam" id="3.40.50.20:FF:000012">
    <property type="entry name" value="Carbamoyl-phosphate synthase 1, mitochondrial"/>
    <property type="match status" value="1"/>
</dbReference>
<dbReference type="PANTHER" id="PTHR11405">
    <property type="entry name" value="CARBAMOYLTRANSFERASE FAMILY MEMBER"/>
    <property type="match status" value="1"/>
</dbReference>
<evidence type="ECO:0000259" key="18">
    <source>
        <dbReference type="PROSITE" id="PS50975"/>
    </source>
</evidence>
<dbReference type="InterPro" id="IPR036897">
    <property type="entry name" value="CarbamoylP_synth_lsu_oligo_sf"/>
</dbReference>
<keyword evidence="9" id="KW-0677">Repeat</keyword>
<dbReference type="FunFam" id="3.30.1490.20:FF:000001">
    <property type="entry name" value="Carbamoyl-phosphate synthase large chain"/>
    <property type="match status" value="1"/>
</dbReference>
<dbReference type="GO" id="GO:0046872">
    <property type="term" value="F:metal ion binding"/>
    <property type="evidence" value="ECO:0007669"/>
    <property type="project" value="UniProtKB-KW"/>
</dbReference>
<dbReference type="GO" id="GO:0006526">
    <property type="term" value="P:L-arginine biosynthetic process"/>
    <property type="evidence" value="ECO:0007669"/>
    <property type="project" value="UniProtKB-KW"/>
</dbReference>
<dbReference type="InterPro" id="IPR002474">
    <property type="entry name" value="CarbamoylP_synth_ssu_N"/>
</dbReference>
<evidence type="ECO:0000256" key="16">
    <source>
        <dbReference type="ARBA" id="ARBA00074189"/>
    </source>
</evidence>
<evidence type="ECO:0000256" key="14">
    <source>
        <dbReference type="ARBA" id="ARBA00047359"/>
    </source>
</evidence>
<evidence type="ECO:0000256" key="11">
    <source>
        <dbReference type="ARBA" id="ARBA00022840"/>
    </source>
</evidence>
<comment type="caution">
    <text evidence="20">The sequence shown here is derived from an EMBL/GenBank/DDBJ whole genome shotgun (WGS) entry which is preliminary data.</text>
</comment>
<dbReference type="SUPFAM" id="SSF52440">
    <property type="entry name" value="PreATP-grasp domain"/>
    <property type="match status" value="2"/>
</dbReference>
<dbReference type="PROSITE" id="PS50975">
    <property type="entry name" value="ATP_GRASP"/>
    <property type="match status" value="2"/>
</dbReference>
<dbReference type="InterPro" id="IPR005479">
    <property type="entry name" value="CPAse_ATP-bd"/>
</dbReference>
<keyword evidence="7" id="KW-0028">Amino-acid biosynthesis</keyword>
<dbReference type="Pfam" id="PF02786">
    <property type="entry name" value="CPSase_L_D2"/>
    <property type="match status" value="2"/>
</dbReference>
<dbReference type="InterPro" id="IPR011761">
    <property type="entry name" value="ATP-grasp"/>
</dbReference>
<dbReference type="PROSITE" id="PS51855">
    <property type="entry name" value="MGS"/>
    <property type="match status" value="1"/>
</dbReference>
<evidence type="ECO:0000256" key="2">
    <source>
        <dbReference type="ARBA" id="ARBA00009799"/>
    </source>
</evidence>
<evidence type="ECO:0000313" key="21">
    <source>
        <dbReference type="Proteomes" id="UP001347796"/>
    </source>
</evidence>
<dbReference type="SMART" id="SM01097">
    <property type="entry name" value="CPSase_sm_chain"/>
    <property type="match status" value="1"/>
</dbReference>
<dbReference type="InterPro" id="IPR016185">
    <property type="entry name" value="PreATP-grasp_dom_sf"/>
</dbReference>
<evidence type="ECO:0000256" key="10">
    <source>
        <dbReference type="ARBA" id="ARBA00022741"/>
    </source>
</evidence>
<dbReference type="Gene3D" id="1.10.1030.10">
    <property type="entry name" value="Carbamoyl-phosphate synthetase, large subunit oligomerisation domain"/>
    <property type="match status" value="1"/>
</dbReference>
<dbReference type="EMBL" id="JAZGQO010000021">
    <property type="protein sequence ID" value="KAK6165396.1"/>
    <property type="molecule type" value="Genomic_DNA"/>
</dbReference>
<evidence type="ECO:0000256" key="9">
    <source>
        <dbReference type="ARBA" id="ARBA00022737"/>
    </source>
</evidence>
<dbReference type="Pfam" id="PF00117">
    <property type="entry name" value="GATase"/>
    <property type="match status" value="1"/>
</dbReference>